<evidence type="ECO:0000313" key="4">
    <source>
        <dbReference type="Proteomes" id="UP001549920"/>
    </source>
</evidence>
<feature type="signal peptide" evidence="2">
    <location>
        <begin position="1"/>
        <end position="19"/>
    </location>
</feature>
<sequence>MRKTILFCVLLMVSSKCDSHEQRPTLLGGILTGAHQLGSKIQNVLGGLAHGAINVEVNHAHTGYQHQPRPPPPQYAPNNPGYRPGKPPAETIIVVVETDGRPQHNHNHHGHGGPPQRPPHHGSGPPNNFNQPNYPNRPGYGYGQQNNGPWNGNNYNQPQNPRPGYGYNPQGQPNYNGNTYNNNGNFNQDSYGRPINNENYGPKPNNFNNVDFNQNNNGQPPANNGNYNQNNYNNKPPTNDNFGQNYGTKPPTFNNGNSNQNNYGNIPNSPPPLFEKPKDGFQDQNKPAFDISTTTKQPEKKPHYGSVYDVNKENTNNIPTIKPETNVNNNEHTTKKADDDSPLFVPLNPNQYQYGGDKIDVNAPKRETNPKPAEDDDESYPIDIRFGDK</sequence>
<keyword evidence="2" id="KW-0732">Signal</keyword>
<feature type="chain" id="PRO_5047247385" description="GATA zinc finger domain-containing protein 14-like" evidence="2">
    <location>
        <begin position="20"/>
        <end position="389"/>
    </location>
</feature>
<evidence type="ECO:0008006" key="5">
    <source>
        <dbReference type="Google" id="ProtNLM"/>
    </source>
</evidence>
<feature type="compositionally biased region" description="Polar residues" evidence="1">
    <location>
        <begin position="242"/>
        <end position="253"/>
    </location>
</feature>
<dbReference type="EMBL" id="JBEUOH010000008">
    <property type="protein sequence ID" value="KAL0884158.1"/>
    <property type="molecule type" value="Genomic_DNA"/>
</dbReference>
<comment type="caution">
    <text evidence="3">The sequence shown here is derived from an EMBL/GenBank/DDBJ whole genome shotgun (WGS) entry which is preliminary data.</text>
</comment>
<feature type="compositionally biased region" description="Polar residues" evidence="1">
    <location>
        <begin position="313"/>
        <end position="331"/>
    </location>
</feature>
<feature type="region of interest" description="Disordered" evidence="1">
    <location>
        <begin position="101"/>
        <end position="389"/>
    </location>
</feature>
<evidence type="ECO:0000313" key="3">
    <source>
        <dbReference type="EMBL" id="KAL0884158.1"/>
    </source>
</evidence>
<feature type="compositionally biased region" description="Low complexity" evidence="1">
    <location>
        <begin position="121"/>
        <end position="165"/>
    </location>
</feature>
<dbReference type="Proteomes" id="UP001549920">
    <property type="component" value="Unassembled WGS sequence"/>
</dbReference>
<reference evidence="3 4" key="1">
    <citation type="submission" date="2024-06" db="EMBL/GenBank/DDBJ databases">
        <title>A chromosome-level genome assembly of beet webworm, Loxostege sticticalis.</title>
        <authorList>
            <person name="Zhang Y."/>
        </authorList>
    </citation>
    <scope>NUCLEOTIDE SEQUENCE [LARGE SCALE GENOMIC DNA]</scope>
    <source>
        <strain evidence="3">AQ026</strain>
        <tissue evidence="3">Whole body</tissue>
    </source>
</reference>
<evidence type="ECO:0000256" key="2">
    <source>
        <dbReference type="SAM" id="SignalP"/>
    </source>
</evidence>
<feature type="compositionally biased region" description="Low complexity" evidence="1">
    <location>
        <begin position="254"/>
        <end position="267"/>
    </location>
</feature>
<feature type="compositionally biased region" description="Basic and acidic residues" evidence="1">
    <location>
        <begin position="357"/>
        <end position="373"/>
    </location>
</feature>
<accession>A0ABR3I5S0</accession>
<feature type="region of interest" description="Disordered" evidence="1">
    <location>
        <begin position="62"/>
        <end position="88"/>
    </location>
</feature>
<gene>
    <name evidence="3" type="ORF">ABMA27_016166</name>
</gene>
<keyword evidence="4" id="KW-1185">Reference proteome</keyword>
<name>A0ABR3I5S0_LOXSC</name>
<organism evidence="3 4">
    <name type="scientific">Loxostege sticticalis</name>
    <name type="common">Beet webworm moth</name>
    <dbReference type="NCBI Taxonomy" id="481309"/>
    <lineage>
        <taxon>Eukaryota</taxon>
        <taxon>Metazoa</taxon>
        <taxon>Ecdysozoa</taxon>
        <taxon>Arthropoda</taxon>
        <taxon>Hexapoda</taxon>
        <taxon>Insecta</taxon>
        <taxon>Pterygota</taxon>
        <taxon>Neoptera</taxon>
        <taxon>Endopterygota</taxon>
        <taxon>Lepidoptera</taxon>
        <taxon>Glossata</taxon>
        <taxon>Ditrysia</taxon>
        <taxon>Pyraloidea</taxon>
        <taxon>Crambidae</taxon>
        <taxon>Pyraustinae</taxon>
        <taxon>Loxostege</taxon>
    </lineage>
</organism>
<feature type="compositionally biased region" description="Low complexity" evidence="1">
    <location>
        <begin position="174"/>
        <end position="187"/>
    </location>
</feature>
<feature type="compositionally biased region" description="Low complexity" evidence="1">
    <location>
        <begin position="205"/>
        <end position="241"/>
    </location>
</feature>
<proteinExistence type="predicted"/>
<protein>
    <recommendedName>
        <fullName evidence="5">GATA zinc finger domain-containing protein 14-like</fullName>
    </recommendedName>
</protein>
<evidence type="ECO:0000256" key="1">
    <source>
        <dbReference type="SAM" id="MobiDB-lite"/>
    </source>
</evidence>